<name>A0A8D8A428_CULPI</name>
<organism evidence="1">
    <name type="scientific">Culex pipiens</name>
    <name type="common">House mosquito</name>
    <dbReference type="NCBI Taxonomy" id="7175"/>
    <lineage>
        <taxon>Eukaryota</taxon>
        <taxon>Metazoa</taxon>
        <taxon>Ecdysozoa</taxon>
        <taxon>Arthropoda</taxon>
        <taxon>Hexapoda</taxon>
        <taxon>Insecta</taxon>
        <taxon>Pterygota</taxon>
        <taxon>Neoptera</taxon>
        <taxon>Endopterygota</taxon>
        <taxon>Diptera</taxon>
        <taxon>Nematocera</taxon>
        <taxon>Culicoidea</taxon>
        <taxon>Culicidae</taxon>
        <taxon>Culicinae</taxon>
        <taxon>Culicini</taxon>
        <taxon>Culex</taxon>
        <taxon>Culex</taxon>
    </lineage>
</organism>
<dbReference type="EMBL" id="HBUE01012026">
    <property type="protein sequence ID" value="CAG6448930.1"/>
    <property type="molecule type" value="Transcribed_RNA"/>
</dbReference>
<evidence type="ECO:0000313" key="1">
    <source>
        <dbReference type="EMBL" id="CAG6448930.1"/>
    </source>
</evidence>
<proteinExistence type="predicted"/>
<accession>A0A8D8A428</accession>
<sequence length="130" mass="14556">MWEYQSLPFSRQISSAVLFRQTSHGVKRTCRCGMKGLGERDRQPLEAKWLPSPSLSRYYCWGPGTQSSYSVQDDDEETEDIMGTGTAEAPRNKEVTKVKCAILGDRYVGSRTLLSVIIYHPPSHGGVSKN</sequence>
<protein>
    <submittedName>
        <fullName evidence="1">(northern house mosquito) hypothetical protein</fullName>
    </submittedName>
</protein>
<dbReference type="AlphaFoldDB" id="A0A8D8A428"/>
<reference evidence="1" key="1">
    <citation type="submission" date="2021-05" db="EMBL/GenBank/DDBJ databases">
        <authorList>
            <person name="Alioto T."/>
            <person name="Alioto T."/>
            <person name="Gomez Garrido J."/>
        </authorList>
    </citation>
    <scope>NUCLEOTIDE SEQUENCE</scope>
</reference>